<feature type="compositionally biased region" description="Low complexity" evidence="1">
    <location>
        <begin position="480"/>
        <end position="492"/>
    </location>
</feature>
<feature type="region of interest" description="Disordered" evidence="1">
    <location>
        <begin position="479"/>
        <end position="564"/>
    </location>
</feature>
<accession>A0A9P8A1Q4</accession>
<evidence type="ECO:0008006" key="5">
    <source>
        <dbReference type="Google" id="ProtNLM"/>
    </source>
</evidence>
<feature type="compositionally biased region" description="Polar residues" evidence="1">
    <location>
        <begin position="510"/>
        <end position="550"/>
    </location>
</feature>
<sequence length="564" mass="59564">MTSAVPSYSYACIAPDRSGSSVYLVGVPAASEGRLEAYTVDLSNIDSPAATFLSNQTSSYYWSSAAPKACLPYAGNQDAANSPVMVMQFSPKSYFTNIYPNRTIDFPANFQSVGFLSPKLFSWTGAVGPLNWATTVANTSSPTTNSAWTGLRLNATSIVDSNRDFVISTYPVSNPLLSIGTYVASSNTPAQGYNVVFDNSGGGVIYTVLDSASLLLTDRILSLSSPQPVDMGGITLTTNAITATMNSVGYILDKATDGSTVMYSISPGKSSKLQRVAVPGNVPIFSTNIAATAMGARVVIYGSSISGAPSFNSFDTVSGSWSGPGLVKPASYIPPDSRNGSGSGSDSSKAPVGAIIGGVVGGLVVIAVVVFLYIRHRRKTTHAGPAATVIHAQNGYEDPSKMHNPAAAPLMVQNYALQQQEQAMAQNKLHGHHMQQSVYTSQPPPPPPPPHQQQDQYALHSHSMNHIPVQHQQAPPVIFQPQPQEPYTYTPPTIIPSPPTQQPTIFQPQNLSPDQTYSQSGYIPPTNVSTPHTPSTQAYTPTHSSTTAGSPQYIAPPNGDGYAA</sequence>
<organism evidence="3 4">
    <name type="scientific">Mortierella alpina</name>
    <name type="common">Oleaginous fungus</name>
    <name type="synonym">Mortierella renispora</name>
    <dbReference type="NCBI Taxonomy" id="64518"/>
    <lineage>
        <taxon>Eukaryota</taxon>
        <taxon>Fungi</taxon>
        <taxon>Fungi incertae sedis</taxon>
        <taxon>Mucoromycota</taxon>
        <taxon>Mortierellomycotina</taxon>
        <taxon>Mortierellomycetes</taxon>
        <taxon>Mortierellales</taxon>
        <taxon>Mortierellaceae</taxon>
        <taxon>Mortierella</taxon>
    </lineage>
</organism>
<dbReference type="Proteomes" id="UP000717515">
    <property type="component" value="Unassembled WGS sequence"/>
</dbReference>
<evidence type="ECO:0000256" key="1">
    <source>
        <dbReference type="SAM" id="MobiDB-lite"/>
    </source>
</evidence>
<keyword evidence="2" id="KW-1133">Transmembrane helix</keyword>
<feature type="region of interest" description="Disordered" evidence="1">
    <location>
        <begin position="424"/>
        <end position="457"/>
    </location>
</feature>
<dbReference type="AlphaFoldDB" id="A0A9P8A1Q4"/>
<protein>
    <recommendedName>
        <fullName evidence="5">Transmembrane protein</fullName>
    </recommendedName>
</protein>
<keyword evidence="2" id="KW-0472">Membrane</keyword>
<name>A0A9P8A1Q4_MORAP</name>
<evidence type="ECO:0000313" key="3">
    <source>
        <dbReference type="EMBL" id="KAG9322728.1"/>
    </source>
</evidence>
<feature type="transmembrane region" description="Helical" evidence="2">
    <location>
        <begin position="352"/>
        <end position="374"/>
    </location>
</feature>
<feature type="compositionally biased region" description="Pro residues" evidence="1">
    <location>
        <begin position="442"/>
        <end position="451"/>
    </location>
</feature>
<dbReference type="EMBL" id="JAIFTL010000132">
    <property type="protein sequence ID" value="KAG9322728.1"/>
    <property type="molecule type" value="Genomic_DNA"/>
</dbReference>
<evidence type="ECO:0000313" key="4">
    <source>
        <dbReference type="Proteomes" id="UP000717515"/>
    </source>
</evidence>
<gene>
    <name evidence="3" type="ORF">KVV02_005416</name>
</gene>
<proteinExistence type="predicted"/>
<evidence type="ECO:0000256" key="2">
    <source>
        <dbReference type="SAM" id="Phobius"/>
    </source>
</evidence>
<reference evidence="3" key="1">
    <citation type="submission" date="2021-07" db="EMBL/GenBank/DDBJ databases">
        <title>Draft genome of Mortierella alpina, strain LL118, isolated from an aspen leaf litter sample.</title>
        <authorList>
            <person name="Yang S."/>
            <person name="Vinatzer B.A."/>
        </authorList>
    </citation>
    <scope>NUCLEOTIDE SEQUENCE</scope>
    <source>
        <strain evidence="3">LL118</strain>
    </source>
</reference>
<keyword evidence="2" id="KW-0812">Transmembrane</keyword>
<comment type="caution">
    <text evidence="3">The sequence shown here is derived from an EMBL/GenBank/DDBJ whole genome shotgun (WGS) entry which is preliminary data.</text>
</comment>